<keyword evidence="2" id="KW-1185">Reference proteome</keyword>
<sequence>MLESYFPLTVLPLKFDENPKDHQRIYYSEKSVLRMFSSSGYISNNSSIPPLFGLASPDTDCEVIDTLCPQLTQVFHVSVNGSPRLVSWSDLKDNETAEIIEEAGYVGSWPGYCGTSDGALVEMFSPILNQFRYASSNEDILKARWNEDRQFWRPTKVIGYLFNATVPHRTIHYPFNAIKPYDNVVFNKILLRLRPIIRVKNAAGLVAFTTSFRDNGYLKQYKFDKVYNISLIDQTTNVAVISDACGKMTLIYEFFNPITTTYRLKLRDDDPNEEMVKRAGYVFREESSARRCLGDIQPIYEFQNPEKQSDIHYSSSPEEVAEYTNTKKWTNLGLMGFTSWGNFAFAKR</sequence>
<evidence type="ECO:0000313" key="2">
    <source>
        <dbReference type="Proteomes" id="UP000230233"/>
    </source>
</evidence>
<comment type="caution">
    <text evidence="1">The sequence shown here is derived from an EMBL/GenBank/DDBJ whole genome shotgun (WGS) entry which is preliminary data.</text>
</comment>
<gene>
    <name evidence="1" type="primary">Cni-F21A9.1</name>
    <name evidence="1" type="synonym">Cnig_chr_I.g1886</name>
    <name evidence="1" type="ORF">B9Z55_001886</name>
</gene>
<reference evidence="2" key="1">
    <citation type="submission" date="2017-10" db="EMBL/GenBank/DDBJ databases">
        <title>Rapid genome shrinkage in a self-fertile nematode reveals novel sperm competition proteins.</title>
        <authorList>
            <person name="Yin D."/>
            <person name="Schwarz E.M."/>
            <person name="Thomas C.G."/>
            <person name="Felde R.L."/>
            <person name="Korf I.F."/>
            <person name="Cutter A.D."/>
            <person name="Schartner C.M."/>
            <person name="Ralston E.J."/>
            <person name="Meyer B.J."/>
            <person name="Haag E.S."/>
        </authorList>
    </citation>
    <scope>NUCLEOTIDE SEQUENCE [LARGE SCALE GENOMIC DNA]</scope>
    <source>
        <strain evidence="2">JU1422</strain>
    </source>
</reference>
<evidence type="ECO:0000313" key="1">
    <source>
        <dbReference type="EMBL" id="PIC51333.1"/>
    </source>
</evidence>
<protein>
    <submittedName>
        <fullName evidence="1">Uncharacterized protein</fullName>
    </submittedName>
</protein>
<dbReference type="OrthoDB" id="5784258at2759"/>
<organism evidence="1 2">
    <name type="scientific">Caenorhabditis nigoni</name>
    <dbReference type="NCBI Taxonomy" id="1611254"/>
    <lineage>
        <taxon>Eukaryota</taxon>
        <taxon>Metazoa</taxon>
        <taxon>Ecdysozoa</taxon>
        <taxon>Nematoda</taxon>
        <taxon>Chromadorea</taxon>
        <taxon>Rhabditida</taxon>
        <taxon>Rhabditina</taxon>
        <taxon>Rhabditomorpha</taxon>
        <taxon>Rhabditoidea</taxon>
        <taxon>Rhabditidae</taxon>
        <taxon>Peloderinae</taxon>
        <taxon>Caenorhabditis</taxon>
    </lineage>
</organism>
<dbReference type="AlphaFoldDB" id="A0A2G5VHU2"/>
<proteinExistence type="predicted"/>
<name>A0A2G5VHU2_9PELO</name>
<dbReference type="EMBL" id="PDUG01000001">
    <property type="protein sequence ID" value="PIC51333.1"/>
    <property type="molecule type" value="Genomic_DNA"/>
</dbReference>
<accession>A0A2G5VHU2</accession>
<dbReference type="Proteomes" id="UP000230233">
    <property type="component" value="Chromosome I"/>
</dbReference>